<evidence type="ECO:0000313" key="6">
    <source>
        <dbReference type="EMBL" id="CAB4254449.1"/>
    </source>
</evidence>
<evidence type="ECO:0000256" key="4">
    <source>
        <dbReference type="RuleBase" id="RU364147"/>
    </source>
</evidence>
<organism evidence="6 7">
    <name type="scientific">Maudiozyma barnettii</name>
    <dbReference type="NCBI Taxonomy" id="61262"/>
    <lineage>
        <taxon>Eukaryota</taxon>
        <taxon>Fungi</taxon>
        <taxon>Dikarya</taxon>
        <taxon>Ascomycota</taxon>
        <taxon>Saccharomycotina</taxon>
        <taxon>Saccharomycetes</taxon>
        <taxon>Saccharomycetales</taxon>
        <taxon>Saccharomycetaceae</taxon>
        <taxon>Maudiozyma</taxon>
    </lineage>
</organism>
<keyword evidence="4" id="KW-0805">Transcription regulation</keyword>
<keyword evidence="4" id="KW-0804">Transcription</keyword>
<evidence type="ECO:0000256" key="2">
    <source>
        <dbReference type="ARBA" id="ARBA00008186"/>
    </source>
</evidence>
<reference evidence="6 7" key="1">
    <citation type="submission" date="2020-05" db="EMBL/GenBank/DDBJ databases">
        <authorList>
            <person name="Casaregola S."/>
            <person name="Devillers H."/>
            <person name="Grondin C."/>
        </authorList>
    </citation>
    <scope>NUCLEOTIDE SEQUENCE [LARGE SCALE GENOMIC DNA]</scope>
    <source>
        <strain evidence="6 7">CLIB 1767</strain>
    </source>
</reference>
<name>A0A8H2VF45_9SACH</name>
<evidence type="ECO:0000313" key="7">
    <source>
        <dbReference type="Proteomes" id="UP000644660"/>
    </source>
</evidence>
<dbReference type="EMBL" id="CAEFZW010000004">
    <property type="protein sequence ID" value="CAB4254449.1"/>
    <property type="molecule type" value="Genomic_DNA"/>
</dbReference>
<comment type="subunit">
    <text evidence="4">Component of the Mediator complex.</text>
</comment>
<protein>
    <recommendedName>
        <fullName evidence="4">Mediator of RNA polymerase II transcription subunit 11</fullName>
    </recommendedName>
    <alternativeName>
        <fullName evidence="4">Mediator complex subunit 11</fullName>
    </alternativeName>
</protein>
<dbReference type="GO" id="GO:0003712">
    <property type="term" value="F:transcription coregulator activity"/>
    <property type="evidence" value="ECO:0007669"/>
    <property type="project" value="InterPro"/>
</dbReference>
<sequence>MQPEYVKERLSALDEIDLKLCGMLQEASQVVHAFSEVKSGNDSARPLFTKHVEGFYTDLESATVRLRNEIKLLDDNIGTRLLPINVNKKALGQDDEKLHEQICLLKATLSGDTYTKEVTPGLPESSSGVDRNNTASQIELNNTSEVLEVKTAKTDIPETDDAQMKVTHTEATHTEATHTEATHTEATHTEATHTEATHTEATHTEARPETTTSTTMDASQPNYIQTKETDETNKDSNNNNNDDDDDDIEMEDV</sequence>
<feature type="compositionally biased region" description="Polar residues" evidence="5">
    <location>
        <begin position="216"/>
        <end position="226"/>
    </location>
</feature>
<keyword evidence="7" id="KW-1185">Reference proteome</keyword>
<feature type="compositionally biased region" description="Basic and acidic residues" evidence="5">
    <location>
        <begin position="167"/>
        <end position="208"/>
    </location>
</feature>
<evidence type="ECO:0000256" key="1">
    <source>
        <dbReference type="ARBA" id="ARBA00004123"/>
    </source>
</evidence>
<proteinExistence type="inferred from homology"/>
<evidence type="ECO:0000256" key="3">
    <source>
        <dbReference type="ARBA" id="ARBA00023242"/>
    </source>
</evidence>
<evidence type="ECO:0000256" key="5">
    <source>
        <dbReference type="SAM" id="MobiDB-lite"/>
    </source>
</evidence>
<dbReference type="Proteomes" id="UP000644660">
    <property type="component" value="Unassembled WGS sequence"/>
</dbReference>
<feature type="compositionally biased region" description="Polar residues" evidence="5">
    <location>
        <begin position="124"/>
        <end position="145"/>
    </location>
</feature>
<feature type="region of interest" description="Disordered" evidence="5">
    <location>
        <begin position="114"/>
        <end position="253"/>
    </location>
</feature>
<dbReference type="Pfam" id="PF10280">
    <property type="entry name" value="Med11"/>
    <property type="match status" value="1"/>
</dbReference>
<dbReference type="GO" id="GO:0016592">
    <property type="term" value="C:mediator complex"/>
    <property type="evidence" value="ECO:0007669"/>
    <property type="project" value="InterPro"/>
</dbReference>
<keyword evidence="4" id="KW-0010">Activator</keyword>
<comment type="subcellular location">
    <subcellularLocation>
        <location evidence="1 4">Nucleus</location>
    </subcellularLocation>
</comment>
<comment type="caution">
    <text evidence="6">The sequence shown here is derived from an EMBL/GenBank/DDBJ whole genome shotgun (WGS) entry which is preliminary data.</text>
</comment>
<dbReference type="Gene3D" id="1.10.287.3490">
    <property type="match status" value="1"/>
</dbReference>
<keyword evidence="3 4" id="KW-0539">Nucleus</keyword>
<accession>A0A8H2VF45</accession>
<comment type="function">
    <text evidence="4">Component of the Mediator complex, a coactivator involved in the regulated transcription of nearly all RNA polymerase II-dependent genes. Mediator functions as a bridge to convey information from gene-specific regulatory proteins to the basal RNA polymerase II transcription machinery. Mediator is recruited to promoters by direct interactions with regulatory proteins and serves as a scaffold for the assembly of a functional pre-initiation complex with RNA polymerase II and the general transcription factors.</text>
</comment>
<comment type="similarity">
    <text evidence="2 4">Belongs to the Mediator complex subunit 11 family.</text>
</comment>
<dbReference type="GO" id="GO:0006357">
    <property type="term" value="P:regulation of transcription by RNA polymerase II"/>
    <property type="evidence" value="ECO:0007669"/>
    <property type="project" value="InterPro"/>
</dbReference>
<dbReference type="InterPro" id="IPR019404">
    <property type="entry name" value="Mediator_Med11"/>
</dbReference>
<gene>
    <name evidence="4" type="primary">MED11</name>
    <name evidence="6" type="ORF">KABA2_04S06556</name>
</gene>
<feature type="compositionally biased region" description="Basic and acidic residues" evidence="5">
    <location>
        <begin position="147"/>
        <end position="156"/>
    </location>
</feature>
<dbReference type="AlphaFoldDB" id="A0A8H2VF45"/>
<feature type="compositionally biased region" description="Acidic residues" evidence="5">
    <location>
        <begin position="241"/>
        <end position="253"/>
    </location>
</feature>